<proteinExistence type="predicted"/>
<comment type="caution">
    <text evidence="1">The sequence shown here is derived from an EMBL/GenBank/DDBJ whole genome shotgun (WGS) entry which is preliminary data.</text>
</comment>
<evidence type="ECO:0000313" key="2">
    <source>
        <dbReference type="Proteomes" id="UP001286456"/>
    </source>
</evidence>
<organism evidence="1 2">
    <name type="scientific">Cercophora scortea</name>
    <dbReference type="NCBI Taxonomy" id="314031"/>
    <lineage>
        <taxon>Eukaryota</taxon>
        <taxon>Fungi</taxon>
        <taxon>Dikarya</taxon>
        <taxon>Ascomycota</taxon>
        <taxon>Pezizomycotina</taxon>
        <taxon>Sordariomycetes</taxon>
        <taxon>Sordariomycetidae</taxon>
        <taxon>Sordariales</taxon>
        <taxon>Lasiosphaeriaceae</taxon>
        <taxon>Cercophora</taxon>
    </lineage>
</organism>
<reference evidence="1" key="1">
    <citation type="journal article" date="2023" name="Mol. Phylogenet. Evol.">
        <title>Genome-scale phylogeny and comparative genomics of the fungal order Sordariales.</title>
        <authorList>
            <person name="Hensen N."/>
            <person name="Bonometti L."/>
            <person name="Westerberg I."/>
            <person name="Brannstrom I.O."/>
            <person name="Guillou S."/>
            <person name="Cros-Aarteil S."/>
            <person name="Calhoun S."/>
            <person name="Haridas S."/>
            <person name="Kuo A."/>
            <person name="Mondo S."/>
            <person name="Pangilinan J."/>
            <person name="Riley R."/>
            <person name="LaButti K."/>
            <person name="Andreopoulos B."/>
            <person name="Lipzen A."/>
            <person name="Chen C."/>
            <person name="Yan M."/>
            <person name="Daum C."/>
            <person name="Ng V."/>
            <person name="Clum A."/>
            <person name="Steindorff A."/>
            <person name="Ohm R.A."/>
            <person name="Martin F."/>
            <person name="Silar P."/>
            <person name="Natvig D.O."/>
            <person name="Lalanne C."/>
            <person name="Gautier V."/>
            <person name="Ament-Velasquez S.L."/>
            <person name="Kruys A."/>
            <person name="Hutchinson M.I."/>
            <person name="Powell A.J."/>
            <person name="Barry K."/>
            <person name="Miller A.N."/>
            <person name="Grigoriev I.V."/>
            <person name="Debuchy R."/>
            <person name="Gladieux P."/>
            <person name="Hiltunen Thoren M."/>
            <person name="Johannesson H."/>
        </authorList>
    </citation>
    <scope>NUCLEOTIDE SEQUENCE</scope>
    <source>
        <strain evidence="1">SMH4131-1</strain>
    </source>
</reference>
<accession>A0AAE0M6G6</accession>
<dbReference type="Proteomes" id="UP001286456">
    <property type="component" value="Unassembled WGS sequence"/>
</dbReference>
<sequence>MAAEFHFFPLLPWELREMIRKLATRPSLPGAHFFSVCNADDSEHARLELKTYYRDWYFQLPPPRLAAPRCLPRGVDFSPAAAAAAPASLTLNNPSTYLIDSGLWTACKESLQNGALQKQKATTTTYAASDDSGRRYLTVFPGKDLIIIQPYDDIAALNWDFVLDGFPLYEYLPRWGGWNRRYQLFRDERHMAVEYDPAWDMLACGTPERVQNLLVDMAWNAAQTGPFTLWFIDYRIKRSPRYQATEEQAKELRDYPPKAFYASDRRFVQVKNEQLGLWAGHDKMWDCGYELNSFDDVPGYYHGALMFIANLEGEMTDRWDYDKNYWIEGLDLNWIDFGLLACGYL</sequence>
<protein>
    <submittedName>
        <fullName evidence="1">Uncharacterized protein</fullName>
    </submittedName>
</protein>
<gene>
    <name evidence="1" type="ORF">B0T19DRAFT_487485</name>
</gene>
<name>A0AAE0M6G6_9PEZI</name>
<dbReference type="AlphaFoldDB" id="A0AAE0M6G6"/>
<reference evidence="1" key="2">
    <citation type="submission" date="2023-06" db="EMBL/GenBank/DDBJ databases">
        <authorList>
            <consortium name="Lawrence Berkeley National Laboratory"/>
            <person name="Haridas S."/>
            <person name="Hensen N."/>
            <person name="Bonometti L."/>
            <person name="Westerberg I."/>
            <person name="Brannstrom I.O."/>
            <person name="Guillou S."/>
            <person name="Cros-Aarteil S."/>
            <person name="Calhoun S."/>
            <person name="Kuo A."/>
            <person name="Mondo S."/>
            <person name="Pangilinan J."/>
            <person name="Riley R."/>
            <person name="Labutti K."/>
            <person name="Andreopoulos B."/>
            <person name="Lipzen A."/>
            <person name="Chen C."/>
            <person name="Yanf M."/>
            <person name="Daum C."/>
            <person name="Ng V."/>
            <person name="Clum A."/>
            <person name="Steindorff A."/>
            <person name="Ohm R."/>
            <person name="Martin F."/>
            <person name="Silar P."/>
            <person name="Natvig D."/>
            <person name="Lalanne C."/>
            <person name="Gautier V."/>
            <person name="Ament-Velasquez S.L."/>
            <person name="Kruys A."/>
            <person name="Hutchinson M.I."/>
            <person name="Powell A.J."/>
            <person name="Barry K."/>
            <person name="Miller A.N."/>
            <person name="Grigoriev I.V."/>
            <person name="Debuchy R."/>
            <person name="Gladieux P."/>
            <person name="Thoren M.H."/>
            <person name="Johannesson H."/>
        </authorList>
    </citation>
    <scope>NUCLEOTIDE SEQUENCE</scope>
    <source>
        <strain evidence="1">SMH4131-1</strain>
    </source>
</reference>
<keyword evidence="2" id="KW-1185">Reference proteome</keyword>
<dbReference type="EMBL" id="JAUEPO010000005">
    <property type="protein sequence ID" value="KAK3321077.1"/>
    <property type="molecule type" value="Genomic_DNA"/>
</dbReference>
<evidence type="ECO:0000313" key="1">
    <source>
        <dbReference type="EMBL" id="KAK3321077.1"/>
    </source>
</evidence>